<feature type="transmembrane region" description="Helical" evidence="1">
    <location>
        <begin position="215"/>
        <end position="236"/>
    </location>
</feature>
<evidence type="ECO:0000256" key="1">
    <source>
        <dbReference type="SAM" id="Phobius"/>
    </source>
</evidence>
<dbReference type="RefSeq" id="WP_134535332.1">
    <property type="nucleotide sequence ID" value="NZ_SOFG01000018.1"/>
</dbReference>
<protein>
    <submittedName>
        <fullName evidence="2">Uncharacterized protein</fullName>
    </submittedName>
</protein>
<dbReference type="Proteomes" id="UP000297608">
    <property type="component" value="Unassembled WGS sequence"/>
</dbReference>
<feature type="transmembrane region" description="Helical" evidence="1">
    <location>
        <begin position="87"/>
        <end position="107"/>
    </location>
</feature>
<reference evidence="2 3" key="1">
    <citation type="submission" date="2019-03" db="EMBL/GenBank/DDBJ databases">
        <title>Genomics of glacier-inhabiting Cryobacterium strains.</title>
        <authorList>
            <person name="Liu Q."/>
            <person name="Xin Y.-H."/>
        </authorList>
    </citation>
    <scope>NUCLEOTIDE SEQUENCE [LARGE SCALE GENOMIC DNA]</scope>
    <source>
        <strain evidence="2 3">MDB2-B</strain>
    </source>
</reference>
<proteinExistence type="predicted"/>
<dbReference type="EMBL" id="SOFG01000018">
    <property type="protein sequence ID" value="TFB85230.1"/>
    <property type="molecule type" value="Genomic_DNA"/>
</dbReference>
<keyword evidence="1" id="KW-0812">Transmembrane</keyword>
<keyword evidence="1" id="KW-1133">Transmembrane helix</keyword>
<name>A0ABY2ICS1_9MICO</name>
<feature type="transmembrane region" description="Helical" evidence="1">
    <location>
        <begin position="136"/>
        <end position="156"/>
    </location>
</feature>
<feature type="transmembrane region" description="Helical" evidence="1">
    <location>
        <begin position="56"/>
        <end position="75"/>
    </location>
</feature>
<gene>
    <name evidence="2" type="ORF">E3O44_13650</name>
</gene>
<evidence type="ECO:0000313" key="3">
    <source>
        <dbReference type="Proteomes" id="UP000297608"/>
    </source>
</evidence>
<keyword evidence="3" id="KW-1185">Reference proteome</keyword>
<comment type="caution">
    <text evidence="2">The sequence shown here is derived from an EMBL/GenBank/DDBJ whole genome shotgun (WGS) entry which is preliminary data.</text>
</comment>
<sequence>MDWSLLISDIPFVATSTWITLGVGLGLGLLFVLVAPWSSTSKDMYAKLWRVWRLRGLGVGLASGALFGSLFVFYVGADRGSPATDFIVLPAVAGGLVGQAVAGAIAGEMGREQINRRVGHSQAVSLRDYVSSPVMWAARILVLSATIALILLYVIAARTTTSDSPAVYPQVSAFVVAPALLVLILTEVGARVLITRPSSAGSVNALRRQDLQRVSIVRDGAGSALSLGVLAFIISMPQLVAAIDPRAEVLALASPAISALIESAAVICVAISIVFSFRARVLPSPKIHRSSKPGEAAR</sequence>
<evidence type="ECO:0000313" key="2">
    <source>
        <dbReference type="EMBL" id="TFB85230.1"/>
    </source>
</evidence>
<keyword evidence="1" id="KW-0472">Membrane</keyword>
<feature type="transmembrane region" description="Helical" evidence="1">
    <location>
        <begin position="256"/>
        <end position="277"/>
    </location>
</feature>
<feature type="transmembrane region" description="Helical" evidence="1">
    <location>
        <begin position="12"/>
        <end position="35"/>
    </location>
</feature>
<organism evidence="2 3">
    <name type="scientific">Cryobacterium algoricola</name>
    <dbReference type="NCBI Taxonomy" id="1259183"/>
    <lineage>
        <taxon>Bacteria</taxon>
        <taxon>Bacillati</taxon>
        <taxon>Actinomycetota</taxon>
        <taxon>Actinomycetes</taxon>
        <taxon>Micrococcales</taxon>
        <taxon>Microbacteriaceae</taxon>
        <taxon>Cryobacterium</taxon>
    </lineage>
</organism>
<feature type="transmembrane region" description="Helical" evidence="1">
    <location>
        <begin position="171"/>
        <end position="194"/>
    </location>
</feature>
<accession>A0ABY2ICS1</accession>